<protein>
    <submittedName>
        <fullName evidence="2">Predicted protein</fullName>
    </submittedName>
</protein>
<organism evidence="2">
    <name type="scientific">Hordeum vulgare subsp. vulgare</name>
    <name type="common">Domesticated barley</name>
    <dbReference type="NCBI Taxonomy" id="112509"/>
    <lineage>
        <taxon>Eukaryota</taxon>
        <taxon>Viridiplantae</taxon>
        <taxon>Streptophyta</taxon>
        <taxon>Embryophyta</taxon>
        <taxon>Tracheophyta</taxon>
        <taxon>Spermatophyta</taxon>
        <taxon>Magnoliopsida</taxon>
        <taxon>Liliopsida</taxon>
        <taxon>Poales</taxon>
        <taxon>Poaceae</taxon>
        <taxon>BOP clade</taxon>
        <taxon>Pooideae</taxon>
        <taxon>Triticodae</taxon>
        <taxon>Triticeae</taxon>
        <taxon>Hordeinae</taxon>
        <taxon>Hordeum</taxon>
    </lineage>
</organism>
<feature type="compositionally biased region" description="Low complexity" evidence="1">
    <location>
        <begin position="92"/>
        <end position="104"/>
    </location>
</feature>
<dbReference type="EMBL" id="AK362811">
    <property type="protein sequence ID" value="BAJ94015.1"/>
    <property type="molecule type" value="mRNA"/>
</dbReference>
<evidence type="ECO:0000256" key="1">
    <source>
        <dbReference type="SAM" id="MobiDB-lite"/>
    </source>
</evidence>
<sequence>MLVGEALVGGRRRRGPCSRARALERWERARALERWERVVARRKALRVHERSRWRGACARRHCYGGCRPLQRAAELGAPRSGLRGPALARVNHSAPTHPSPSSHPSQPPPVVAAGLCTRAVTLTVAAMLCHGESRRQRLRTGAVQVIVVACWTRSRWRPACWRCAGRCPNLRLPTFLGFPLHVLPSSPTFFVMFGLHLYLRSLLMGRGEIPAQRRPALSMATPEGVVTSLEALA</sequence>
<feature type="region of interest" description="Disordered" evidence="1">
    <location>
        <begin position="89"/>
        <end position="108"/>
    </location>
</feature>
<proteinExistence type="evidence at transcript level"/>
<evidence type="ECO:0000313" key="2">
    <source>
        <dbReference type="EMBL" id="BAJ94015.1"/>
    </source>
</evidence>
<accession>F2DFZ4</accession>
<reference evidence="2" key="1">
    <citation type="journal article" date="2011" name="Plant Physiol.">
        <title>Comprehensive sequence analysis of 24,783 barley full-length cDNAs derived from 12 clone libraries.</title>
        <authorList>
            <person name="Matsumoto T."/>
            <person name="Tanaka T."/>
            <person name="Sakai H."/>
            <person name="Amano N."/>
            <person name="Kanamori H."/>
            <person name="Kurita K."/>
            <person name="Kikuta A."/>
            <person name="Kamiya K."/>
            <person name="Yamamoto M."/>
            <person name="Ikawa H."/>
            <person name="Fujii N."/>
            <person name="Hori K."/>
            <person name="Itoh T."/>
            <person name="Sato K."/>
        </authorList>
    </citation>
    <scope>NUCLEOTIDE SEQUENCE</scope>
    <source>
        <tissue evidence="2">Shoot and root</tissue>
    </source>
</reference>
<name>F2DFZ4_HORVV</name>
<dbReference type="AlphaFoldDB" id="F2DFZ4"/>